<feature type="signal peptide" evidence="1">
    <location>
        <begin position="1"/>
        <end position="34"/>
    </location>
</feature>
<keyword evidence="3" id="KW-1185">Reference proteome</keyword>
<evidence type="ECO:0000313" key="2">
    <source>
        <dbReference type="EMBL" id="MBD2502752.1"/>
    </source>
</evidence>
<proteinExistence type="predicted"/>
<protein>
    <submittedName>
        <fullName evidence="2">Uncharacterized protein</fullName>
    </submittedName>
</protein>
<dbReference type="EMBL" id="JACJSG010000027">
    <property type="protein sequence ID" value="MBD2502752.1"/>
    <property type="molecule type" value="Genomic_DNA"/>
</dbReference>
<feature type="chain" id="PRO_5046149039" evidence="1">
    <location>
        <begin position="35"/>
        <end position="368"/>
    </location>
</feature>
<keyword evidence="1" id="KW-0732">Signal</keyword>
<evidence type="ECO:0000256" key="1">
    <source>
        <dbReference type="SAM" id="SignalP"/>
    </source>
</evidence>
<accession>A0ABR8D783</accession>
<gene>
    <name evidence="2" type="ORF">H6G83_19455</name>
</gene>
<sequence length="368" mass="40304">MKSFSIFRNRKFRLRIFAVAISALLTISLTNAIASSQTPTTRDPWLWPFSTTSIWNMPIGSGAKYVAANIQKAGWFGVDREYFYKLKDSDPLRPVYSPGSWTKRCSGTNPNSVNISLPVPDSLIIPDATLDPYNTPNNASAFLMPDGKTLVQLEPLARCEKGGPIYGWRYFPDLTLYGQGIGGAHFGSGLSSIGGSIRKGELTNDQPIRHAIKLLFWSKKYYYYSSSVPGYRWPADRSDTGASTSYQGTNPNFVQGTLLAIPPSVTESSLKLQTAAGKKLFKVLQNYGGYVVDDAAWDAHYIAMEQGVPEEFQAKYGYSIEGGSGNFYEDVMKLYKALYIVNNNTSTTIGGGGSTRRASLAPALPPAP</sequence>
<dbReference type="Proteomes" id="UP000661112">
    <property type="component" value="Unassembled WGS sequence"/>
</dbReference>
<reference evidence="2 3" key="1">
    <citation type="journal article" date="2020" name="ISME J.">
        <title>Comparative genomics reveals insights into cyanobacterial evolution and habitat adaptation.</title>
        <authorList>
            <person name="Chen M.Y."/>
            <person name="Teng W.K."/>
            <person name="Zhao L."/>
            <person name="Hu C.X."/>
            <person name="Zhou Y.K."/>
            <person name="Han B.P."/>
            <person name="Song L.R."/>
            <person name="Shu W.S."/>
        </authorList>
    </citation>
    <scope>NUCLEOTIDE SEQUENCE [LARGE SCALE GENOMIC DNA]</scope>
    <source>
        <strain evidence="2 3">FACHB-119</strain>
    </source>
</reference>
<comment type="caution">
    <text evidence="2">The sequence shown here is derived from an EMBL/GenBank/DDBJ whole genome shotgun (WGS) entry which is preliminary data.</text>
</comment>
<name>A0ABR8D783_9NOST</name>
<organism evidence="2 3">
    <name type="scientific">Anabaena azotica FACHB-119</name>
    <dbReference type="NCBI Taxonomy" id="947527"/>
    <lineage>
        <taxon>Bacteria</taxon>
        <taxon>Bacillati</taxon>
        <taxon>Cyanobacteriota</taxon>
        <taxon>Cyanophyceae</taxon>
        <taxon>Nostocales</taxon>
        <taxon>Nostocaceae</taxon>
        <taxon>Anabaena</taxon>
        <taxon>Anabaena azotica</taxon>
    </lineage>
</organism>
<evidence type="ECO:0000313" key="3">
    <source>
        <dbReference type="Proteomes" id="UP000661112"/>
    </source>
</evidence>
<dbReference type="RefSeq" id="WP_190475313.1">
    <property type="nucleotide sequence ID" value="NZ_JACJSG010000027.1"/>
</dbReference>